<keyword evidence="1" id="KW-0479">Metal-binding</keyword>
<dbReference type="STRING" id="1803665.GCA_001641335_02282"/>
<evidence type="ECO:0000313" key="2">
    <source>
        <dbReference type="EMBL" id="TWB03771.1"/>
    </source>
</evidence>
<organism evidence="2 3">
    <name type="scientific">Bradyrhizobium stylosanthis</name>
    <dbReference type="NCBI Taxonomy" id="1803665"/>
    <lineage>
        <taxon>Bacteria</taxon>
        <taxon>Pseudomonadati</taxon>
        <taxon>Pseudomonadota</taxon>
        <taxon>Alphaproteobacteria</taxon>
        <taxon>Hyphomicrobiales</taxon>
        <taxon>Nitrobacteraceae</taxon>
        <taxon>Bradyrhizobium</taxon>
    </lineage>
</organism>
<dbReference type="EMBL" id="VITK01000002">
    <property type="protein sequence ID" value="TWB03771.1"/>
    <property type="molecule type" value="Genomic_DNA"/>
</dbReference>
<dbReference type="Proteomes" id="UP000319949">
    <property type="component" value="Unassembled WGS sequence"/>
</dbReference>
<protein>
    <submittedName>
        <fullName evidence="2">Lanthionine synthetase-like protein</fullName>
    </submittedName>
</protein>
<feature type="binding site" evidence="1">
    <location>
        <position position="312"/>
    </location>
    <ligand>
        <name>Zn(2+)</name>
        <dbReference type="ChEBI" id="CHEBI:29105"/>
    </ligand>
</feature>
<dbReference type="PANTHER" id="PTHR12736">
    <property type="entry name" value="LANC-LIKE PROTEIN"/>
    <property type="match status" value="1"/>
</dbReference>
<dbReference type="GO" id="GO:0046872">
    <property type="term" value="F:metal ion binding"/>
    <property type="evidence" value="ECO:0007669"/>
    <property type="project" value="UniProtKB-KW"/>
</dbReference>
<dbReference type="AlphaFoldDB" id="A0A560E327"/>
<dbReference type="Gene3D" id="1.50.10.10">
    <property type="match status" value="1"/>
</dbReference>
<evidence type="ECO:0000256" key="1">
    <source>
        <dbReference type="PIRSR" id="PIRSR607822-1"/>
    </source>
</evidence>
<dbReference type="InterPro" id="IPR012341">
    <property type="entry name" value="6hp_glycosidase-like_sf"/>
</dbReference>
<keyword evidence="3" id="KW-1185">Reference proteome</keyword>
<dbReference type="Pfam" id="PF05147">
    <property type="entry name" value="LANC_like"/>
    <property type="match status" value="1"/>
</dbReference>
<comment type="caution">
    <text evidence="2">The sequence shown here is derived from an EMBL/GenBank/DDBJ whole genome shotgun (WGS) entry which is preliminary data.</text>
</comment>
<dbReference type="InterPro" id="IPR007822">
    <property type="entry name" value="LANC-like"/>
</dbReference>
<dbReference type="SMART" id="SM01260">
    <property type="entry name" value="LANC_like"/>
    <property type="match status" value="1"/>
</dbReference>
<accession>A0A560E327</accession>
<dbReference type="PRINTS" id="PR01950">
    <property type="entry name" value="LANCSUPER"/>
</dbReference>
<dbReference type="SUPFAM" id="SSF158745">
    <property type="entry name" value="LanC-like"/>
    <property type="match status" value="1"/>
</dbReference>
<proteinExistence type="predicted"/>
<name>A0A560E327_9BRAD</name>
<evidence type="ECO:0000313" key="3">
    <source>
        <dbReference type="Proteomes" id="UP000319949"/>
    </source>
</evidence>
<feature type="binding site" evidence="1">
    <location>
        <position position="363"/>
    </location>
    <ligand>
        <name>Zn(2+)</name>
        <dbReference type="ChEBI" id="CHEBI:29105"/>
    </ligand>
</feature>
<keyword evidence="1" id="KW-0862">Zinc</keyword>
<sequence>MNGVMAAAADLRLKSGDGGSYLDAAFGIGARLLRSAVWHGNICNWFGPVFEEHAGSHQLACGTLGPGLYDGTAGIALFLGHLGRELTDPAFKRVAHAAIGHALARAKDIPEGIKYGFYTGEVGIGYAAIEVGRCLEDPTLVTRGFELVRAAAEADLDGNAVIDVMSGSAGVIPVLLRLFAESGEGWLMDAARRRGDILLARASRDERGLSWDVLGELAGTMDLSRVSERLADIRAGDRSRPNLVGFSHGAGGIAWALLELGAVSGEARMQDAARDAFAYEDSWFDAANDRWPDLRLHDAGNDGTSAGPIAWCHGAVGIGLARMRAWRITADERYRGDAVAALRMTARSLLNGNPASANYSLCHGLAGDAELFLTWAELTGDSEARGLVDTVAARGIQDFAREHRPWPSGIDGAPESPGLMLGLAGTGYFYLRAARPARMPSVLLVGPENKPRGTAYG</sequence>
<feature type="binding site" evidence="1">
    <location>
        <position position="362"/>
    </location>
    <ligand>
        <name>Zn(2+)</name>
        <dbReference type="ChEBI" id="CHEBI:29105"/>
    </ligand>
</feature>
<dbReference type="GO" id="GO:0005886">
    <property type="term" value="C:plasma membrane"/>
    <property type="evidence" value="ECO:0007669"/>
    <property type="project" value="TreeGrafter"/>
</dbReference>
<dbReference type="PRINTS" id="PR01955">
    <property type="entry name" value="LANCFRANKIA"/>
</dbReference>
<dbReference type="GO" id="GO:0005975">
    <property type="term" value="P:carbohydrate metabolic process"/>
    <property type="evidence" value="ECO:0007669"/>
    <property type="project" value="InterPro"/>
</dbReference>
<dbReference type="GO" id="GO:0031179">
    <property type="term" value="P:peptide modification"/>
    <property type="evidence" value="ECO:0007669"/>
    <property type="project" value="InterPro"/>
</dbReference>
<reference evidence="2 3" key="1">
    <citation type="submission" date="2019-06" db="EMBL/GenBank/DDBJ databases">
        <title>Genomic Encyclopedia of Type Strains, Phase IV (KMG-V): Genome sequencing to study the core and pangenomes of soil and plant-associated prokaryotes.</title>
        <authorList>
            <person name="Whitman W."/>
        </authorList>
    </citation>
    <scope>NUCLEOTIDE SEQUENCE [LARGE SCALE GENOMIC DNA]</scope>
    <source>
        <strain evidence="2 3">BR 510</strain>
    </source>
</reference>
<gene>
    <name evidence="2" type="ORF">FBZ96_102244</name>
</gene>
<dbReference type="PANTHER" id="PTHR12736:SF7">
    <property type="entry name" value="LANC-LIKE PROTEIN 3"/>
    <property type="match status" value="1"/>
</dbReference>
<dbReference type="RefSeq" id="WP_186467261.1">
    <property type="nucleotide sequence ID" value="NZ_VITK01000002.1"/>
</dbReference>